<dbReference type="Gene3D" id="3.40.50.300">
    <property type="entry name" value="P-loop containing nucleotide triphosphate hydrolases"/>
    <property type="match status" value="1"/>
</dbReference>
<reference evidence="10 11" key="1">
    <citation type="submission" date="2016-10" db="EMBL/GenBank/DDBJ databases">
        <authorList>
            <person name="de Groot N.N."/>
        </authorList>
    </citation>
    <scope>NUCLEOTIDE SEQUENCE [LARGE SCALE GENOMIC DNA]</scope>
    <source>
        <strain evidence="10 11">DSM 19113</strain>
    </source>
</reference>
<dbReference type="InterPro" id="IPR017871">
    <property type="entry name" value="ABC_transporter-like_CS"/>
</dbReference>
<dbReference type="PANTHER" id="PTHR43553">
    <property type="entry name" value="HEAVY METAL TRANSPORTER"/>
    <property type="match status" value="1"/>
</dbReference>
<evidence type="ECO:0000313" key="11">
    <source>
        <dbReference type="Proteomes" id="UP000199376"/>
    </source>
</evidence>
<dbReference type="Proteomes" id="UP000199376">
    <property type="component" value="Unassembled WGS sequence"/>
</dbReference>
<accession>A0A1I1G6Y2</accession>
<dbReference type="GO" id="GO:0016887">
    <property type="term" value="F:ATP hydrolysis activity"/>
    <property type="evidence" value="ECO:0007669"/>
    <property type="project" value="InterPro"/>
</dbReference>
<evidence type="ECO:0000259" key="9">
    <source>
        <dbReference type="PROSITE" id="PS50893"/>
    </source>
</evidence>
<dbReference type="OrthoDB" id="9784332at2"/>
<comment type="subcellular location">
    <subcellularLocation>
        <location evidence="1 8">Cell membrane</location>
        <topology evidence="1 8">Peripheral membrane protein</topology>
    </subcellularLocation>
</comment>
<keyword evidence="3 8" id="KW-1003">Cell membrane</keyword>
<protein>
    <recommendedName>
        <fullName evidence="8">Energy-coupling factor transporter ATP-binding protein EcfA2</fullName>
        <ecNumber evidence="8">7.-.-.-</ecNumber>
    </recommendedName>
</protein>
<dbReference type="SMART" id="SM00382">
    <property type="entry name" value="AAA"/>
    <property type="match status" value="1"/>
</dbReference>
<evidence type="ECO:0000256" key="6">
    <source>
        <dbReference type="ARBA" id="ARBA00022967"/>
    </source>
</evidence>
<dbReference type="InterPro" id="IPR050095">
    <property type="entry name" value="ECF_ABC_transporter_ATP-bd"/>
</dbReference>
<keyword evidence="5 8" id="KW-0067">ATP-binding</keyword>
<dbReference type="Pfam" id="PF00005">
    <property type="entry name" value="ABC_tran"/>
    <property type="match status" value="1"/>
</dbReference>
<evidence type="ECO:0000256" key="8">
    <source>
        <dbReference type="RuleBase" id="RU365104"/>
    </source>
</evidence>
<evidence type="ECO:0000256" key="7">
    <source>
        <dbReference type="ARBA" id="ARBA00023136"/>
    </source>
</evidence>
<dbReference type="GO" id="GO:0043190">
    <property type="term" value="C:ATP-binding cassette (ABC) transporter complex"/>
    <property type="evidence" value="ECO:0007669"/>
    <property type="project" value="TreeGrafter"/>
</dbReference>
<keyword evidence="6" id="KW-1278">Translocase</keyword>
<keyword evidence="4 8" id="KW-0547">Nucleotide-binding</keyword>
<evidence type="ECO:0000256" key="2">
    <source>
        <dbReference type="ARBA" id="ARBA00022448"/>
    </source>
</evidence>
<evidence type="ECO:0000256" key="3">
    <source>
        <dbReference type="ARBA" id="ARBA00022475"/>
    </source>
</evidence>
<evidence type="ECO:0000313" key="10">
    <source>
        <dbReference type="EMBL" id="SFC05628.1"/>
    </source>
</evidence>
<comment type="subunit">
    <text evidence="8">Forms a stable energy-coupling factor (ECF) transporter complex composed of 2 membrane-embedded substrate-binding proteins (S component), 2 ATP-binding proteins (A component) and 2 transmembrane proteins (T component).</text>
</comment>
<dbReference type="SUPFAM" id="SSF52540">
    <property type="entry name" value="P-loop containing nucleoside triphosphate hydrolases"/>
    <property type="match status" value="1"/>
</dbReference>
<evidence type="ECO:0000256" key="5">
    <source>
        <dbReference type="ARBA" id="ARBA00022840"/>
    </source>
</evidence>
<dbReference type="GO" id="GO:0042626">
    <property type="term" value="F:ATPase-coupled transmembrane transporter activity"/>
    <property type="evidence" value="ECO:0007669"/>
    <property type="project" value="TreeGrafter"/>
</dbReference>
<dbReference type="PANTHER" id="PTHR43553:SF27">
    <property type="entry name" value="ENERGY-COUPLING FACTOR TRANSPORTER ATP-BINDING PROTEIN ECFA2"/>
    <property type="match status" value="1"/>
</dbReference>
<dbReference type="PROSITE" id="PS50893">
    <property type="entry name" value="ABC_TRANSPORTER_2"/>
    <property type="match status" value="1"/>
</dbReference>
<sequence length="302" mass="32686">MVINIEGLDFAYGAGKQTVPVLKNINLNFPEGEITAIIGQTGSGKSTLVQQLNVLLKPTAGEVHIGDHVVTSKTKEKALTPIRAEVGMVFQFPESQLFAPTVLEDVMYGPKNFGATEEEAKQAAEEALAKVGFDASLFEQSPFNLSGGQMRRVALAGVLAMNPQTMVFDEPAAGLDPQGQAELLDLLKTLRDEGKTIVLISHQMEQVLALADQVVVMKDGQVAAHEPVEELFARPQAWFADQHLDLPETIAFQKQMEKQGFTFEHLAKTVDNLAEQLAGQLDPAALADQSTVQKQTGGSQHE</sequence>
<dbReference type="InterPro" id="IPR027417">
    <property type="entry name" value="P-loop_NTPase"/>
</dbReference>
<name>A0A1I1G6Y2_9LACO</name>
<comment type="function">
    <text evidence="8">ATP-binding (A) component of a common energy-coupling factor (ECF) ABC-transporter complex.</text>
</comment>
<proteinExistence type="inferred from homology"/>
<dbReference type="InterPro" id="IPR003593">
    <property type="entry name" value="AAA+_ATPase"/>
</dbReference>
<dbReference type="CDD" id="cd03225">
    <property type="entry name" value="ABC_cobalt_CbiO_domain1"/>
    <property type="match status" value="1"/>
</dbReference>
<keyword evidence="11" id="KW-1185">Reference proteome</keyword>
<dbReference type="InterPro" id="IPR015856">
    <property type="entry name" value="ABC_transpr_CbiO/EcfA_su"/>
</dbReference>
<evidence type="ECO:0000256" key="1">
    <source>
        <dbReference type="ARBA" id="ARBA00004202"/>
    </source>
</evidence>
<keyword evidence="2 8" id="KW-0813">Transport</keyword>
<gene>
    <name evidence="10" type="ORF">SAMN05660453_0946</name>
</gene>
<dbReference type="RefSeq" id="WP_091502524.1">
    <property type="nucleotide sequence ID" value="NZ_FOLI01000004.1"/>
</dbReference>
<comment type="similarity">
    <text evidence="8">Belongs to the ABC transporter superfamily. Energy-coupling factor EcfA family.</text>
</comment>
<dbReference type="FunFam" id="3.40.50.300:FF:000224">
    <property type="entry name" value="Energy-coupling factor transporter ATP-binding protein EcfA"/>
    <property type="match status" value="1"/>
</dbReference>
<organism evidence="10 11">
    <name type="scientific">Fructobacillus durionis</name>
    <dbReference type="NCBI Taxonomy" id="283737"/>
    <lineage>
        <taxon>Bacteria</taxon>
        <taxon>Bacillati</taxon>
        <taxon>Bacillota</taxon>
        <taxon>Bacilli</taxon>
        <taxon>Lactobacillales</taxon>
        <taxon>Lactobacillaceae</taxon>
        <taxon>Fructobacillus</taxon>
    </lineage>
</organism>
<dbReference type="InterPro" id="IPR030946">
    <property type="entry name" value="EcfA2"/>
</dbReference>
<dbReference type="EC" id="7.-.-.-" evidence="8"/>
<dbReference type="STRING" id="283737.SAMN05660453_0946"/>
<dbReference type="NCBIfam" id="TIGR04521">
    <property type="entry name" value="ECF_ATPase_2"/>
    <property type="match status" value="1"/>
</dbReference>
<dbReference type="EMBL" id="FOLI01000004">
    <property type="protein sequence ID" value="SFC05628.1"/>
    <property type="molecule type" value="Genomic_DNA"/>
</dbReference>
<dbReference type="PROSITE" id="PS00211">
    <property type="entry name" value="ABC_TRANSPORTER_1"/>
    <property type="match status" value="1"/>
</dbReference>
<dbReference type="InterPro" id="IPR003439">
    <property type="entry name" value="ABC_transporter-like_ATP-bd"/>
</dbReference>
<dbReference type="GO" id="GO:0005524">
    <property type="term" value="F:ATP binding"/>
    <property type="evidence" value="ECO:0007669"/>
    <property type="project" value="UniProtKB-UniRule"/>
</dbReference>
<dbReference type="AlphaFoldDB" id="A0A1I1G6Y2"/>
<evidence type="ECO:0000256" key="4">
    <source>
        <dbReference type="ARBA" id="ARBA00022741"/>
    </source>
</evidence>
<keyword evidence="7 8" id="KW-0472">Membrane</keyword>
<feature type="domain" description="ABC transporter" evidence="9">
    <location>
        <begin position="3"/>
        <end position="244"/>
    </location>
</feature>